<dbReference type="Gramene" id="mRNA:HanXRQr2_Chr03g0099471">
    <property type="protein sequence ID" value="mRNA:HanXRQr2_Chr03g0099471"/>
    <property type="gene ID" value="HanXRQr2_Chr03g0099471"/>
</dbReference>
<protein>
    <submittedName>
        <fullName evidence="1">Uncharacterized protein</fullName>
    </submittedName>
</protein>
<organism evidence="1 2">
    <name type="scientific">Helianthus annuus</name>
    <name type="common">Common sunflower</name>
    <dbReference type="NCBI Taxonomy" id="4232"/>
    <lineage>
        <taxon>Eukaryota</taxon>
        <taxon>Viridiplantae</taxon>
        <taxon>Streptophyta</taxon>
        <taxon>Embryophyta</taxon>
        <taxon>Tracheophyta</taxon>
        <taxon>Spermatophyta</taxon>
        <taxon>Magnoliopsida</taxon>
        <taxon>eudicotyledons</taxon>
        <taxon>Gunneridae</taxon>
        <taxon>Pentapetalae</taxon>
        <taxon>asterids</taxon>
        <taxon>campanulids</taxon>
        <taxon>Asterales</taxon>
        <taxon>Asteraceae</taxon>
        <taxon>Asteroideae</taxon>
        <taxon>Heliantheae alliance</taxon>
        <taxon>Heliantheae</taxon>
        <taxon>Helianthus</taxon>
    </lineage>
</organism>
<sequence length="81" mass="9490">MVILHMGICLFGELLDLMGWDHKFYGWMGMVDWFGFGLVLSDLELFTRVLVSFMLLVICKTGQIYDDLSCFENDLIVWLKF</sequence>
<reference evidence="1" key="1">
    <citation type="journal article" date="2017" name="Nature">
        <title>The sunflower genome provides insights into oil metabolism, flowering and Asterid evolution.</title>
        <authorList>
            <person name="Badouin H."/>
            <person name="Gouzy J."/>
            <person name="Grassa C.J."/>
            <person name="Murat F."/>
            <person name="Staton S.E."/>
            <person name="Cottret L."/>
            <person name="Lelandais-Briere C."/>
            <person name="Owens G.L."/>
            <person name="Carrere S."/>
            <person name="Mayjonade B."/>
            <person name="Legrand L."/>
            <person name="Gill N."/>
            <person name="Kane N.C."/>
            <person name="Bowers J.E."/>
            <person name="Hubner S."/>
            <person name="Bellec A."/>
            <person name="Berard A."/>
            <person name="Berges H."/>
            <person name="Blanchet N."/>
            <person name="Boniface M.C."/>
            <person name="Brunel D."/>
            <person name="Catrice O."/>
            <person name="Chaidir N."/>
            <person name="Claudel C."/>
            <person name="Donnadieu C."/>
            <person name="Faraut T."/>
            <person name="Fievet G."/>
            <person name="Helmstetter N."/>
            <person name="King M."/>
            <person name="Knapp S.J."/>
            <person name="Lai Z."/>
            <person name="Le Paslier M.C."/>
            <person name="Lippi Y."/>
            <person name="Lorenzon L."/>
            <person name="Mandel J.R."/>
            <person name="Marage G."/>
            <person name="Marchand G."/>
            <person name="Marquand E."/>
            <person name="Bret-Mestries E."/>
            <person name="Morien E."/>
            <person name="Nambeesan S."/>
            <person name="Nguyen T."/>
            <person name="Pegot-Espagnet P."/>
            <person name="Pouilly N."/>
            <person name="Raftis F."/>
            <person name="Sallet E."/>
            <person name="Schiex T."/>
            <person name="Thomas J."/>
            <person name="Vandecasteele C."/>
            <person name="Vares D."/>
            <person name="Vear F."/>
            <person name="Vautrin S."/>
            <person name="Crespi M."/>
            <person name="Mangin B."/>
            <person name="Burke J.M."/>
            <person name="Salse J."/>
            <person name="Munos S."/>
            <person name="Vincourt P."/>
            <person name="Rieseberg L.H."/>
            <person name="Langlade N.B."/>
        </authorList>
    </citation>
    <scope>NUCLEOTIDE SEQUENCE</scope>
    <source>
        <tissue evidence="1">Leaves</tissue>
    </source>
</reference>
<evidence type="ECO:0000313" key="2">
    <source>
        <dbReference type="Proteomes" id="UP000215914"/>
    </source>
</evidence>
<dbReference type="Proteomes" id="UP000215914">
    <property type="component" value="Unassembled WGS sequence"/>
</dbReference>
<gene>
    <name evidence="1" type="ORF">HanXRQr2_Chr03g0099471</name>
</gene>
<dbReference type="AlphaFoldDB" id="A0A9K3JF77"/>
<keyword evidence="2" id="KW-1185">Reference proteome</keyword>
<evidence type="ECO:0000313" key="1">
    <source>
        <dbReference type="EMBL" id="KAF5813522.1"/>
    </source>
</evidence>
<proteinExistence type="predicted"/>
<comment type="caution">
    <text evidence="1">The sequence shown here is derived from an EMBL/GenBank/DDBJ whole genome shotgun (WGS) entry which is preliminary data.</text>
</comment>
<name>A0A9K3JF77_HELAN</name>
<accession>A0A9K3JF77</accession>
<reference evidence="1" key="2">
    <citation type="submission" date="2020-06" db="EMBL/GenBank/DDBJ databases">
        <title>Helianthus annuus Genome sequencing and assembly Release 2.</title>
        <authorList>
            <person name="Gouzy J."/>
            <person name="Langlade N."/>
            <person name="Munos S."/>
        </authorList>
    </citation>
    <scope>NUCLEOTIDE SEQUENCE</scope>
    <source>
        <tissue evidence="1">Leaves</tissue>
    </source>
</reference>
<dbReference type="EMBL" id="MNCJ02000318">
    <property type="protein sequence ID" value="KAF5813522.1"/>
    <property type="molecule type" value="Genomic_DNA"/>
</dbReference>